<dbReference type="InterPro" id="IPR054612">
    <property type="entry name" value="Phage_capsid-like_C"/>
</dbReference>
<accession>X0YQF2</accession>
<evidence type="ECO:0000256" key="2">
    <source>
        <dbReference type="ARBA" id="ARBA00022844"/>
    </source>
</evidence>
<organism evidence="4">
    <name type="scientific">marine sediment metagenome</name>
    <dbReference type="NCBI Taxonomy" id="412755"/>
    <lineage>
        <taxon>unclassified sequences</taxon>
        <taxon>metagenomes</taxon>
        <taxon>ecological metagenomes</taxon>
    </lineage>
</organism>
<protein>
    <recommendedName>
        <fullName evidence="3">Phage capsid-like C-terminal domain-containing protein</fullName>
    </recommendedName>
</protein>
<dbReference type="AlphaFoldDB" id="X0YQF2"/>
<dbReference type="GO" id="GO:0044423">
    <property type="term" value="C:virion component"/>
    <property type="evidence" value="ECO:0007669"/>
    <property type="project" value="UniProtKB-KW"/>
</dbReference>
<comment type="subcellular location">
    <subcellularLocation>
        <location evidence="1">Virion</location>
    </subcellularLocation>
</comment>
<dbReference type="SUPFAM" id="SSF56563">
    <property type="entry name" value="Major capsid protein gp5"/>
    <property type="match status" value="1"/>
</dbReference>
<dbReference type="NCBIfam" id="TIGR01554">
    <property type="entry name" value="major_cap_HK97"/>
    <property type="match status" value="1"/>
</dbReference>
<evidence type="ECO:0000256" key="1">
    <source>
        <dbReference type="ARBA" id="ARBA00004328"/>
    </source>
</evidence>
<dbReference type="InterPro" id="IPR024455">
    <property type="entry name" value="Phage_capsid"/>
</dbReference>
<proteinExistence type="predicted"/>
<gene>
    <name evidence="4" type="ORF">S01H1_79149</name>
</gene>
<feature type="non-terminal residue" evidence="4">
    <location>
        <position position="227"/>
    </location>
</feature>
<keyword evidence="2" id="KW-0946">Virion</keyword>
<feature type="domain" description="Phage capsid-like C-terminal" evidence="3">
    <location>
        <begin position="121"/>
        <end position="224"/>
    </location>
</feature>
<dbReference type="EMBL" id="BARS01053326">
    <property type="protein sequence ID" value="GAG50673.1"/>
    <property type="molecule type" value="Genomic_DNA"/>
</dbReference>
<sequence>KAEFALEAKGDIAKINKMIADTRKEYDGFLEGKKSEADFKAFEEKALTAETDMKKRLDEVETKMKRPQLETHGDKSVEVKEGQIEYKAAFFNFMRSGRMQLEDKAGDYITERKALVSDATGQILIPEELEREIFRTLPKLNIIRGLATVRTTTRDRLRRRSLTEVTMGWGKLELGAAPSETDVTPSEDWQYIEDLNGLARIGKDELADSDVSLEAIIVDSFGRAKAE</sequence>
<name>X0YQF2_9ZZZZ</name>
<evidence type="ECO:0000259" key="3">
    <source>
        <dbReference type="Pfam" id="PF05065"/>
    </source>
</evidence>
<comment type="caution">
    <text evidence="4">The sequence shown here is derived from an EMBL/GenBank/DDBJ whole genome shotgun (WGS) entry which is preliminary data.</text>
</comment>
<feature type="non-terminal residue" evidence="4">
    <location>
        <position position="1"/>
    </location>
</feature>
<evidence type="ECO:0000313" key="4">
    <source>
        <dbReference type="EMBL" id="GAG50673.1"/>
    </source>
</evidence>
<reference evidence="4" key="1">
    <citation type="journal article" date="2014" name="Front. Microbiol.">
        <title>High frequency of phylogenetically diverse reductive dehalogenase-homologous genes in deep subseafloor sedimentary metagenomes.</title>
        <authorList>
            <person name="Kawai M."/>
            <person name="Futagami T."/>
            <person name="Toyoda A."/>
            <person name="Takaki Y."/>
            <person name="Nishi S."/>
            <person name="Hori S."/>
            <person name="Arai W."/>
            <person name="Tsubouchi T."/>
            <person name="Morono Y."/>
            <person name="Uchiyama I."/>
            <person name="Ito T."/>
            <person name="Fujiyama A."/>
            <person name="Inagaki F."/>
            <person name="Takami H."/>
        </authorList>
    </citation>
    <scope>NUCLEOTIDE SEQUENCE</scope>
    <source>
        <strain evidence="4">Expedition CK06-06</strain>
    </source>
</reference>
<dbReference type="Pfam" id="PF05065">
    <property type="entry name" value="Phage_capsid"/>
    <property type="match status" value="1"/>
</dbReference>